<dbReference type="Proteomes" id="UP001168380">
    <property type="component" value="Unassembled WGS sequence"/>
</dbReference>
<dbReference type="PROSITE" id="PS51706">
    <property type="entry name" value="G_ENGB"/>
    <property type="match status" value="1"/>
</dbReference>
<evidence type="ECO:0000313" key="13">
    <source>
        <dbReference type="Proteomes" id="UP001168380"/>
    </source>
</evidence>
<protein>
    <recommendedName>
        <fullName evidence="10">Probable GTP-binding protein EngB</fullName>
    </recommendedName>
</protein>
<keyword evidence="7 10" id="KW-0342">GTP-binding</keyword>
<proteinExistence type="inferred from homology"/>
<evidence type="ECO:0000313" key="12">
    <source>
        <dbReference type="EMBL" id="MDO3381765.1"/>
    </source>
</evidence>
<evidence type="ECO:0000256" key="10">
    <source>
        <dbReference type="HAMAP-Rule" id="MF_00321"/>
    </source>
</evidence>
<evidence type="ECO:0000256" key="9">
    <source>
        <dbReference type="ARBA" id="ARBA00023306"/>
    </source>
</evidence>
<comment type="cofactor">
    <cofactor evidence="1">
        <name>Mg(2+)</name>
        <dbReference type="ChEBI" id="CHEBI:18420"/>
    </cofactor>
</comment>
<dbReference type="PANTHER" id="PTHR11649">
    <property type="entry name" value="MSS1/TRME-RELATED GTP-BINDING PROTEIN"/>
    <property type="match status" value="1"/>
</dbReference>
<evidence type="ECO:0000256" key="1">
    <source>
        <dbReference type="ARBA" id="ARBA00001946"/>
    </source>
</evidence>
<dbReference type="HAMAP" id="MF_00321">
    <property type="entry name" value="GTPase_EngB"/>
    <property type="match status" value="1"/>
</dbReference>
<dbReference type="InterPro" id="IPR027417">
    <property type="entry name" value="P-loop_NTPase"/>
</dbReference>
<dbReference type="InterPro" id="IPR030393">
    <property type="entry name" value="G_ENGB_dom"/>
</dbReference>
<accession>A0ABT8TCX7</accession>
<comment type="function">
    <text evidence="10">Necessary for normal cell division and for the maintenance of normal septation.</text>
</comment>
<evidence type="ECO:0000256" key="7">
    <source>
        <dbReference type="ARBA" id="ARBA00023134"/>
    </source>
</evidence>
<dbReference type="RefSeq" id="WP_302711920.1">
    <property type="nucleotide sequence ID" value="NZ_JAULRT010000046.1"/>
</dbReference>
<dbReference type="Pfam" id="PF01926">
    <property type="entry name" value="MMR_HSR1"/>
    <property type="match status" value="1"/>
</dbReference>
<evidence type="ECO:0000256" key="5">
    <source>
        <dbReference type="ARBA" id="ARBA00022741"/>
    </source>
</evidence>
<feature type="domain" description="EngB-type G" evidence="11">
    <location>
        <begin position="26"/>
        <end position="202"/>
    </location>
</feature>
<dbReference type="EMBL" id="JAULRT010000046">
    <property type="protein sequence ID" value="MDO3381765.1"/>
    <property type="molecule type" value="Genomic_DNA"/>
</dbReference>
<dbReference type="InterPro" id="IPR019987">
    <property type="entry name" value="GTP-bd_ribosome_bio_YsxC"/>
</dbReference>
<dbReference type="NCBIfam" id="TIGR03598">
    <property type="entry name" value="GTPase_YsxC"/>
    <property type="match status" value="1"/>
</dbReference>
<evidence type="ECO:0000256" key="8">
    <source>
        <dbReference type="ARBA" id="ARBA00023210"/>
    </source>
</evidence>
<keyword evidence="5 10" id="KW-0547">Nucleotide-binding</keyword>
<dbReference type="InterPro" id="IPR006073">
    <property type="entry name" value="GTP-bd"/>
</dbReference>
<keyword evidence="9 10" id="KW-0131">Cell cycle</keyword>
<dbReference type="CDD" id="cd01876">
    <property type="entry name" value="YihA_EngB"/>
    <property type="match status" value="1"/>
</dbReference>
<dbReference type="SUPFAM" id="SSF52540">
    <property type="entry name" value="P-loop containing nucleoside triphosphate hydrolases"/>
    <property type="match status" value="1"/>
</dbReference>
<keyword evidence="13" id="KW-1185">Reference proteome</keyword>
<organism evidence="12 13">
    <name type="scientific">Gilvimarinus algae</name>
    <dbReference type="NCBI Taxonomy" id="3058037"/>
    <lineage>
        <taxon>Bacteria</taxon>
        <taxon>Pseudomonadati</taxon>
        <taxon>Pseudomonadota</taxon>
        <taxon>Gammaproteobacteria</taxon>
        <taxon>Cellvibrionales</taxon>
        <taxon>Cellvibrionaceae</taxon>
        <taxon>Gilvimarinus</taxon>
    </lineage>
</organism>
<dbReference type="Gene3D" id="3.40.50.300">
    <property type="entry name" value="P-loop containing nucleotide triphosphate hydrolases"/>
    <property type="match status" value="1"/>
</dbReference>
<evidence type="ECO:0000256" key="3">
    <source>
        <dbReference type="ARBA" id="ARBA00022618"/>
    </source>
</evidence>
<evidence type="ECO:0000256" key="4">
    <source>
        <dbReference type="ARBA" id="ARBA00022723"/>
    </source>
</evidence>
<keyword evidence="8 10" id="KW-0717">Septation</keyword>
<keyword evidence="3 10" id="KW-0132">Cell division</keyword>
<evidence type="ECO:0000256" key="6">
    <source>
        <dbReference type="ARBA" id="ARBA00022842"/>
    </source>
</evidence>
<keyword evidence="4" id="KW-0479">Metal-binding</keyword>
<sequence length="208" mass="22921">MSDRINFNLAHFTQSAPSIRECPPEAGAEVAFAGRSNAGKSSAINTLTGNHKLARTSKTPGRTQLINFFDLSENTRLVDLPGYGYAKVPRAMKEQWQKNLSEYLHERRCLAGLVVVMDIRHPMQEFDTMVINWAVEAQMPVHLLLTKADKLKKGPAQNTLLQVKKSIKEAGVDDLVTAQTFSSLKGAGLDTLKQRLTGWLLSESGAAE</sequence>
<keyword evidence="6" id="KW-0460">Magnesium</keyword>
<reference evidence="12" key="1">
    <citation type="submission" date="2023-07" db="EMBL/GenBank/DDBJ databases">
        <title>Gilvimarinus algae sp. nov., isolated from the surface of Kelp.</title>
        <authorList>
            <person name="Sun Y.Y."/>
            <person name="Gong Y."/>
            <person name="Du Z.J."/>
        </authorList>
    </citation>
    <scope>NUCLEOTIDE SEQUENCE</scope>
    <source>
        <strain evidence="12">SDUM040014</strain>
    </source>
</reference>
<dbReference type="PANTHER" id="PTHR11649:SF13">
    <property type="entry name" value="ENGB-TYPE G DOMAIN-CONTAINING PROTEIN"/>
    <property type="match status" value="1"/>
</dbReference>
<evidence type="ECO:0000256" key="2">
    <source>
        <dbReference type="ARBA" id="ARBA00009638"/>
    </source>
</evidence>
<gene>
    <name evidence="12" type="primary">yihA</name>
    <name evidence="10" type="synonym">engB</name>
    <name evidence="12" type="ORF">QWI16_06225</name>
</gene>
<comment type="similarity">
    <text evidence="2 10">Belongs to the TRAFAC class TrmE-Era-EngA-EngB-Septin-like GTPase superfamily. EngB GTPase family.</text>
</comment>
<name>A0ABT8TCX7_9GAMM</name>
<evidence type="ECO:0000259" key="11">
    <source>
        <dbReference type="PROSITE" id="PS51706"/>
    </source>
</evidence>
<comment type="caution">
    <text evidence="12">The sequence shown here is derived from an EMBL/GenBank/DDBJ whole genome shotgun (WGS) entry which is preliminary data.</text>
</comment>